<dbReference type="InterPro" id="IPR027795">
    <property type="entry name" value="CASTOR_ACT_dom"/>
</dbReference>
<dbReference type="Proteomes" id="UP000182444">
    <property type="component" value="Chromosome 1B"/>
</dbReference>
<sequence>MNTQVSLYDEELRIVSISWDVYPLLSSAVTQLILKTHKSKSPSPLVPSSSAHHHMNLEDSVSSTASSQCHSRHSSVSMSSLESTEPFLNVSFTPVECSLIIADSIMEELLTPLLNMLDTKTRDEVRVSREMYVAIQVDGDGLDNGGRVVDLTAPLSKAGIPIFFLTTYFSDFVMVPLSARSRVVQALEERGFFFNNMNNSYVSITNLNHSKLTSALMPLAEPHTEADRTITEASLSMASSSLFASLKVSPQFYDHTKVVLVGARHKRVEDNELLFFKISKMLLNPPKFFSISVGPDGEMSLLLESKDTGSFSPMDVVGSMDEYMIPTCFDLSHLPEDATGIVAGVASCLVDEPIQMGYLSTAQSGIVMVAEEDLAYAKRVLGGRSGSASPA</sequence>
<dbReference type="GeneID" id="2907050"/>
<dbReference type="eggNOG" id="ENOG502RXBJ">
    <property type="taxonomic scope" value="Eukaryota"/>
</dbReference>
<dbReference type="RefSeq" id="XP_501199.1">
    <property type="nucleotide sequence ID" value="XM_501199.1"/>
</dbReference>
<reference evidence="2 4" key="1">
    <citation type="journal article" date="2016" name="PLoS ONE">
        <title>Sequence Assembly of Yarrowia lipolytica Strain W29/CLIB89 Shows Transposable Element Diversity.</title>
        <authorList>
            <person name="Magnan C."/>
            <person name="Yu J."/>
            <person name="Chang I."/>
            <person name="Jahn E."/>
            <person name="Kanomata Y."/>
            <person name="Wu J."/>
            <person name="Zeller M."/>
            <person name="Oakes M."/>
            <person name="Baldi P."/>
            <person name="Sandmeyer S."/>
        </authorList>
    </citation>
    <scope>NUCLEOTIDE SEQUENCE [LARGE SCALE GENOMIC DNA]</scope>
    <source>
        <strain evidence="2">CLIB89</strain>
        <strain evidence="4">CLIB89(W29)</strain>
    </source>
</reference>
<dbReference type="InterPro" id="IPR045865">
    <property type="entry name" value="ACT-like_dom_sf"/>
</dbReference>
<dbReference type="EMBL" id="CP017554">
    <property type="protein sequence ID" value="AOW02048.1"/>
    <property type="molecule type" value="Genomic_DNA"/>
</dbReference>
<evidence type="ECO:0000313" key="5">
    <source>
        <dbReference type="Proteomes" id="UP000256601"/>
    </source>
</evidence>
<dbReference type="VEuPathDB" id="FungiDB:YALI1_B28499g"/>
<evidence type="ECO:0000313" key="2">
    <source>
        <dbReference type="EMBL" id="AOW02048.1"/>
    </source>
</evidence>
<dbReference type="OrthoDB" id="58529at2759"/>
<reference evidence="3 5" key="2">
    <citation type="submission" date="2018-07" db="EMBL/GenBank/DDBJ databases">
        <title>Draft Genome Assemblies for Five Robust Yarrowia lipolytica Strains Exhibiting High Lipid Production and Pentose Sugar Utilization and Sugar Alcohol Secretion from Undetoxified Lignocellulosic Biomass Hydrolysates.</title>
        <authorList>
            <consortium name="DOE Joint Genome Institute"/>
            <person name="Walker C."/>
            <person name="Ryu S."/>
            <person name="Na H."/>
            <person name="Zane M."/>
            <person name="LaButti K."/>
            <person name="Lipzen A."/>
            <person name="Haridas S."/>
            <person name="Barry K."/>
            <person name="Grigoriev I.V."/>
            <person name="Quarterman J."/>
            <person name="Slininger P."/>
            <person name="Dien B."/>
            <person name="Trinh C.T."/>
        </authorList>
    </citation>
    <scope>NUCLEOTIDE SEQUENCE [LARGE SCALE GENOMIC DNA]</scope>
    <source>
        <strain evidence="3 5">YB392</strain>
    </source>
</reference>
<dbReference type="EMBL" id="KZ858948">
    <property type="protein sequence ID" value="RDW28948.1"/>
    <property type="molecule type" value="Genomic_DNA"/>
</dbReference>
<dbReference type="GO" id="GO:0006520">
    <property type="term" value="P:amino acid metabolic process"/>
    <property type="evidence" value="ECO:0007669"/>
    <property type="project" value="UniProtKB-ARBA"/>
</dbReference>
<dbReference type="AlphaFoldDB" id="A0A1D8N8S7"/>
<name>A0A1D8N8S7_YARLL</name>
<protein>
    <submittedName>
        <fullName evidence="3">ACT domain-domain-containing protein</fullName>
    </submittedName>
</protein>
<feature type="domain" description="CASTOR ACT" evidence="1">
    <location>
        <begin position="332"/>
        <end position="381"/>
    </location>
</feature>
<accession>A0A1D8N8S7</accession>
<dbReference type="Gene3D" id="3.30.2130.10">
    <property type="entry name" value="VC0802-like"/>
    <property type="match status" value="2"/>
</dbReference>
<evidence type="ECO:0000313" key="4">
    <source>
        <dbReference type="Proteomes" id="UP000182444"/>
    </source>
</evidence>
<dbReference type="InterPro" id="IPR051719">
    <property type="entry name" value="CASTOR_mTORC1"/>
</dbReference>
<evidence type="ECO:0000259" key="1">
    <source>
        <dbReference type="Pfam" id="PF13840"/>
    </source>
</evidence>
<dbReference type="OMA" id="CPRQLAN"/>
<dbReference type="PANTHER" id="PTHR31131:SF6">
    <property type="entry name" value="CASTOR ACT DOMAIN-CONTAINING PROTEIN"/>
    <property type="match status" value="1"/>
</dbReference>
<dbReference type="Proteomes" id="UP000256601">
    <property type="component" value="Unassembled WGS sequence"/>
</dbReference>
<evidence type="ECO:0000313" key="3">
    <source>
        <dbReference type="EMBL" id="RDW28948.1"/>
    </source>
</evidence>
<dbReference type="KEGG" id="yli:2907050"/>
<dbReference type="SUPFAM" id="SSF55021">
    <property type="entry name" value="ACT-like"/>
    <property type="match status" value="2"/>
</dbReference>
<dbReference type="GO" id="GO:0046394">
    <property type="term" value="P:carboxylic acid biosynthetic process"/>
    <property type="evidence" value="ECO:0007669"/>
    <property type="project" value="UniProtKB-ARBA"/>
</dbReference>
<dbReference type="Pfam" id="PF13840">
    <property type="entry name" value="ACT_7"/>
    <property type="match status" value="2"/>
</dbReference>
<organism evidence="2 4">
    <name type="scientific">Yarrowia lipolytica</name>
    <name type="common">Candida lipolytica</name>
    <dbReference type="NCBI Taxonomy" id="4952"/>
    <lineage>
        <taxon>Eukaryota</taxon>
        <taxon>Fungi</taxon>
        <taxon>Dikarya</taxon>
        <taxon>Ascomycota</taxon>
        <taxon>Saccharomycotina</taxon>
        <taxon>Dipodascomycetes</taxon>
        <taxon>Dipodascales</taxon>
        <taxon>Dipodascales incertae sedis</taxon>
        <taxon>Yarrowia</taxon>
    </lineage>
</organism>
<dbReference type="PANTHER" id="PTHR31131">
    <property type="entry name" value="CHROMOSOME 1, WHOLE GENOME SHOTGUN SEQUENCE"/>
    <property type="match status" value="1"/>
</dbReference>
<feature type="domain" description="CASTOR ACT" evidence="1">
    <location>
        <begin position="128"/>
        <end position="189"/>
    </location>
</feature>
<gene>
    <name evidence="3" type="ORF">B0I71DRAFT_126599</name>
    <name evidence="2" type="ORF">YALI1_B28499g</name>
</gene>
<dbReference type="VEuPathDB" id="FungiDB:YALI0_B21890g"/>
<proteinExistence type="predicted"/>